<name>A0A834TN79_9FABA</name>
<organism evidence="2 3">
    <name type="scientific">Senna tora</name>
    <dbReference type="NCBI Taxonomy" id="362788"/>
    <lineage>
        <taxon>Eukaryota</taxon>
        <taxon>Viridiplantae</taxon>
        <taxon>Streptophyta</taxon>
        <taxon>Embryophyta</taxon>
        <taxon>Tracheophyta</taxon>
        <taxon>Spermatophyta</taxon>
        <taxon>Magnoliopsida</taxon>
        <taxon>eudicotyledons</taxon>
        <taxon>Gunneridae</taxon>
        <taxon>Pentapetalae</taxon>
        <taxon>rosids</taxon>
        <taxon>fabids</taxon>
        <taxon>Fabales</taxon>
        <taxon>Fabaceae</taxon>
        <taxon>Caesalpinioideae</taxon>
        <taxon>Cassia clade</taxon>
        <taxon>Senna</taxon>
    </lineage>
</organism>
<proteinExistence type="predicted"/>
<dbReference type="AlphaFoldDB" id="A0A834TN79"/>
<gene>
    <name evidence="2" type="ORF">G2W53_022230</name>
</gene>
<evidence type="ECO:0000256" key="1">
    <source>
        <dbReference type="SAM" id="MobiDB-lite"/>
    </source>
</evidence>
<feature type="region of interest" description="Disordered" evidence="1">
    <location>
        <begin position="1"/>
        <end position="27"/>
    </location>
</feature>
<comment type="caution">
    <text evidence="2">The sequence shown here is derived from an EMBL/GenBank/DDBJ whole genome shotgun (WGS) entry which is preliminary data.</text>
</comment>
<sequence>MQEKDEAKEEGREATTKRETNEEKCEN</sequence>
<evidence type="ECO:0000313" key="2">
    <source>
        <dbReference type="EMBL" id="KAF7824086.1"/>
    </source>
</evidence>
<keyword evidence="3" id="KW-1185">Reference proteome</keyword>
<protein>
    <submittedName>
        <fullName evidence="2">Uncharacterized protein</fullName>
    </submittedName>
</protein>
<accession>A0A834TN79</accession>
<reference evidence="2" key="1">
    <citation type="submission" date="2020-09" db="EMBL/GenBank/DDBJ databases">
        <title>Genome-Enabled Discovery of Anthraquinone Biosynthesis in Senna tora.</title>
        <authorList>
            <person name="Kang S.-H."/>
            <person name="Pandey R.P."/>
            <person name="Lee C.-M."/>
            <person name="Sim J.-S."/>
            <person name="Jeong J.-T."/>
            <person name="Choi B.-S."/>
            <person name="Jung M."/>
            <person name="Ginzburg D."/>
            <person name="Zhao K."/>
            <person name="Won S.Y."/>
            <person name="Oh T.-J."/>
            <person name="Yu Y."/>
            <person name="Kim N.-H."/>
            <person name="Lee O.R."/>
            <person name="Lee T.-H."/>
            <person name="Bashyal P."/>
            <person name="Kim T.-S."/>
            <person name="Lee W.-H."/>
            <person name="Kawkins C."/>
            <person name="Kim C.-K."/>
            <person name="Kim J.S."/>
            <person name="Ahn B.O."/>
            <person name="Rhee S.Y."/>
            <person name="Sohng J.K."/>
        </authorList>
    </citation>
    <scope>NUCLEOTIDE SEQUENCE</scope>
    <source>
        <tissue evidence="2">Leaf</tissue>
    </source>
</reference>
<dbReference type="Proteomes" id="UP000634136">
    <property type="component" value="Unassembled WGS sequence"/>
</dbReference>
<dbReference type="EMBL" id="JAAIUW010000007">
    <property type="protein sequence ID" value="KAF7824086.1"/>
    <property type="molecule type" value="Genomic_DNA"/>
</dbReference>
<evidence type="ECO:0000313" key="3">
    <source>
        <dbReference type="Proteomes" id="UP000634136"/>
    </source>
</evidence>